<proteinExistence type="predicted"/>
<sequence length="311" mass="34912">MVRIKKNRKIGATSKEAMARAVRLTIEENHSLRQAGEICGIKFQTLARYVKKARNDPGGNIIMEPNYANRQVFSEDDEIMLAEYIITCSKMAYGLTTEGVKKLAYQFAAANNRKVPDSWKANKTAGSEWLRSFRKRRGNLSIRQPEQCSLSRLTSLNEFNVKQFYVNLKSILEKTDKLKDASRIFNLDETSTTTVQRPRKVVAQKGAKQISHCTSGERGVLVTTCVAVSASGNHISPTMIFPRKKFKRRMRCGAPPGTLGMANPSGWMTAELFVEVLKHFIKHSGSSKENPSVLIYDNHETHISIDIVNTA</sequence>
<organism evidence="3 4">
    <name type="scientific">Rhamnusium bicolor</name>
    <dbReference type="NCBI Taxonomy" id="1586634"/>
    <lineage>
        <taxon>Eukaryota</taxon>
        <taxon>Metazoa</taxon>
        <taxon>Ecdysozoa</taxon>
        <taxon>Arthropoda</taxon>
        <taxon>Hexapoda</taxon>
        <taxon>Insecta</taxon>
        <taxon>Pterygota</taxon>
        <taxon>Neoptera</taxon>
        <taxon>Endopterygota</taxon>
        <taxon>Coleoptera</taxon>
        <taxon>Polyphaga</taxon>
        <taxon>Cucujiformia</taxon>
        <taxon>Chrysomeloidea</taxon>
        <taxon>Cerambycidae</taxon>
        <taxon>Lepturinae</taxon>
        <taxon>Rhagiini</taxon>
        <taxon>Rhamnusium</taxon>
    </lineage>
</organism>
<dbReference type="AlphaFoldDB" id="A0AAV8XCE7"/>
<reference evidence="3" key="1">
    <citation type="journal article" date="2023" name="Insect Mol. Biol.">
        <title>Genome sequencing provides insights into the evolution of gene families encoding plant cell wall-degrading enzymes in longhorned beetles.</title>
        <authorList>
            <person name="Shin N.R."/>
            <person name="Okamura Y."/>
            <person name="Kirsch R."/>
            <person name="Pauchet Y."/>
        </authorList>
    </citation>
    <scope>NUCLEOTIDE SEQUENCE</scope>
    <source>
        <strain evidence="3">RBIC_L_NR</strain>
    </source>
</reference>
<accession>A0AAV8XCE7</accession>
<dbReference type="Pfam" id="PF03184">
    <property type="entry name" value="DDE_1"/>
    <property type="match status" value="1"/>
</dbReference>
<dbReference type="Proteomes" id="UP001162156">
    <property type="component" value="Unassembled WGS sequence"/>
</dbReference>
<dbReference type="PANTHER" id="PTHR19303">
    <property type="entry name" value="TRANSPOSON"/>
    <property type="match status" value="1"/>
</dbReference>
<evidence type="ECO:0000259" key="2">
    <source>
        <dbReference type="PROSITE" id="PS51253"/>
    </source>
</evidence>
<dbReference type="InterPro" id="IPR004875">
    <property type="entry name" value="DDE_SF_endonuclease_dom"/>
</dbReference>
<keyword evidence="4" id="KW-1185">Reference proteome</keyword>
<evidence type="ECO:0000313" key="3">
    <source>
        <dbReference type="EMBL" id="KAJ8936230.1"/>
    </source>
</evidence>
<dbReference type="GO" id="GO:0003677">
    <property type="term" value="F:DNA binding"/>
    <property type="evidence" value="ECO:0007669"/>
    <property type="project" value="UniProtKB-KW"/>
</dbReference>
<comment type="caution">
    <text evidence="3">The sequence shown here is derived from an EMBL/GenBank/DDBJ whole genome shotgun (WGS) entry which is preliminary data.</text>
</comment>
<dbReference type="EMBL" id="JANEYF010003443">
    <property type="protein sequence ID" value="KAJ8936230.1"/>
    <property type="molecule type" value="Genomic_DNA"/>
</dbReference>
<dbReference type="PROSITE" id="PS51253">
    <property type="entry name" value="HTH_CENPB"/>
    <property type="match status" value="1"/>
</dbReference>
<dbReference type="InterPro" id="IPR006600">
    <property type="entry name" value="HTH_CenpB_DNA-bd_dom"/>
</dbReference>
<name>A0AAV8XCE7_9CUCU</name>
<dbReference type="PANTHER" id="PTHR19303:SF74">
    <property type="entry name" value="POGO TRANSPOSABLE ELEMENT WITH KRAB DOMAIN"/>
    <property type="match status" value="1"/>
</dbReference>
<evidence type="ECO:0000313" key="4">
    <source>
        <dbReference type="Proteomes" id="UP001162156"/>
    </source>
</evidence>
<dbReference type="GO" id="GO:0005634">
    <property type="term" value="C:nucleus"/>
    <property type="evidence" value="ECO:0007669"/>
    <property type="project" value="TreeGrafter"/>
</dbReference>
<evidence type="ECO:0000256" key="1">
    <source>
        <dbReference type="ARBA" id="ARBA00023125"/>
    </source>
</evidence>
<feature type="domain" description="HTH CENPB-type" evidence="2">
    <location>
        <begin position="65"/>
        <end position="143"/>
    </location>
</feature>
<gene>
    <name evidence="3" type="ORF">NQ314_012448</name>
</gene>
<protein>
    <recommendedName>
        <fullName evidence="2">HTH CENPB-type domain-containing protein</fullName>
    </recommendedName>
</protein>
<keyword evidence="1" id="KW-0238">DNA-binding</keyword>
<dbReference type="InterPro" id="IPR050863">
    <property type="entry name" value="CenT-Element_Derived"/>
</dbReference>
<dbReference type="Pfam" id="PF03221">
    <property type="entry name" value="HTH_Tnp_Tc5"/>
    <property type="match status" value="1"/>
</dbReference>